<name>A0A194V1V2_CYTMA</name>
<gene>
    <name evidence="2" type="ORF">VP1G_10995</name>
</gene>
<feature type="region of interest" description="Disordered" evidence="1">
    <location>
        <begin position="1"/>
        <end position="24"/>
    </location>
</feature>
<evidence type="ECO:0000256" key="1">
    <source>
        <dbReference type="SAM" id="MobiDB-lite"/>
    </source>
</evidence>
<organism evidence="2 3">
    <name type="scientific">Cytospora mali</name>
    <name type="common">Apple Valsa canker fungus</name>
    <name type="synonym">Valsa mali</name>
    <dbReference type="NCBI Taxonomy" id="578113"/>
    <lineage>
        <taxon>Eukaryota</taxon>
        <taxon>Fungi</taxon>
        <taxon>Dikarya</taxon>
        <taxon>Ascomycota</taxon>
        <taxon>Pezizomycotina</taxon>
        <taxon>Sordariomycetes</taxon>
        <taxon>Sordariomycetidae</taxon>
        <taxon>Diaporthales</taxon>
        <taxon>Cytosporaceae</taxon>
        <taxon>Cytospora</taxon>
    </lineage>
</organism>
<evidence type="ECO:0000313" key="2">
    <source>
        <dbReference type="EMBL" id="KUI57894.1"/>
    </source>
</evidence>
<evidence type="ECO:0000313" key="3">
    <source>
        <dbReference type="Proteomes" id="UP000078576"/>
    </source>
</evidence>
<dbReference type="EMBL" id="KN714705">
    <property type="protein sequence ID" value="KUI57894.1"/>
    <property type="molecule type" value="Genomic_DNA"/>
</dbReference>
<feature type="region of interest" description="Disordered" evidence="1">
    <location>
        <begin position="59"/>
        <end position="82"/>
    </location>
</feature>
<reference evidence="3" key="1">
    <citation type="submission" date="2014-12" db="EMBL/GenBank/DDBJ databases">
        <title>Genome Sequence of Valsa Canker Pathogens Uncovers a Specific Adaption of Colonization on Woody Bark.</title>
        <authorList>
            <person name="Yin Z."/>
            <person name="Liu H."/>
            <person name="Gao X."/>
            <person name="Li Z."/>
            <person name="Song N."/>
            <person name="Ke X."/>
            <person name="Dai Q."/>
            <person name="Wu Y."/>
            <person name="Sun Y."/>
            <person name="Xu J.-R."/>
            <person name="Kang Z.K."/>
            <person name="Wang L."/>
            <person name="Huang L."/>
        </authorList>
    </citation>
    <scope>NUCLEOTIDE SEQUENCE [LARGE SCALE GENOMIC DNA]</scope>
    <source>
        <strain evidence="3">SXYL134</strain>
    </source>
</reference>
<accession>A0A194V1V2</accession>
<protein>
    <submittedName>
        <fullName evidence="2">Uncharacterized protein</fullName>
    </submittedName>
</protein>
<dbReference type="AlphaFoldDB" id="A0A194V1V2"/>
<keyword evidence="3" id="KW-1185">Reference proteome</keyword>
<dbReference type="Proteomes" id="UP000078576">
    <property type="component" value="Unassembled WGS sequence"/>
</dbReference>
<proteinExistence type="predicted"/>
<sequence length="82" mass="9260">MSKQTCGHTPVASRAKKQRKKKEETRLFRTVLPSDESLVHLMQFSAEIEVEILCPTDGEDLENHKLSPGDGNDEVTSQDNDY</sequence>